<sequence>MLKHFEMLDNPVWQALQTIHQSFAQGTAHVQRYPAGVLQFMGCADPASADINEILPWTSVGEKLIIIGELPALPDNWALVRQLDCIQMTCEETSPVDEKETVLALDEKDIPDMLALTGQVQPGFFFDGTPLLGQYYGIRQKGQLVAVAGERTKVTGMIEISAVCTHPSFTGRGYAQQLVTHIMDTNIAAGNALYLHFVNTNDRARNVYELLGFKYRRPIVFWEIIRNS</sequence>
<dbReference type="AlphaFoldDB" id="A0A979G326"/>
<dbReference type="InterPro" id="IPR000182">
    <property type="entry name" value="GNAT_dom"/>
</dbReference>
<dbReference type="OrthoDB" id="9797456at2"/>
<dbReference type="RefSeq" id="WP_012790100.1">
    <property type="nucleotide sequence ID" value="NC_013132.1"/>
</dbReference>
<evidence type="ECO:0000313" key="3">
    <source>
        <dbReference type="Proteomes" id="UP000002215"/>
    </source>
</evidence>
<dbReference type="EMBL" id="CP001699">
    <property type="protein sequence ID" value="ACU59924.1"/>
    <property type="molecule type" value="Genomic_DNA"/>
</dbReference>
<organism evidence="2 3">
    <name type="scientific">Chitinophaga pinensis (strain ATCC 43595 / DSM 2588 / LMG 13176 / NBRC 15968 / NCIMB 11800 / UQM 2034)</name>
    <dbReference type="NCBI Taxonomy" id="485918"/>
    <lineage>
        <taxon>Bacteria</taxon>
        <taxon>Pseudomonadati</taxon>
        <taxon>Bacteroidota</taxon>
        <taxon>Chitinophagia</taxon>
        <taxon>Chitinophagales</taxon>
        <taxon>Chitinophagaceae</taxon>
        <taxon>Chitinophaga</taxon>
    </lineage>
</organism>
<feature type="domain" description="N-acetyltransferase" evidence="1">
    <location>
        <begin position="88"/>
        <end position="228"/>
    </location>
</feature>
<dbReference type="CDD" id="cd04301">
    <property type="entry name" value="NAT_SF"/>
    <property type="match status" value="1"/>
</dbReference>
<dbReference type="InterPro" id="IPR013653">
    <property type="entry name" value="GCN5-like_dom"/>
</dbReference>
<reference evidence="2 3" key="2">
    <citation type="journal article" date="2010" name="Stand. Genomic Sci.">
        <title>Complete genome sequence of Chitinophaga pinensis type strain (UQM 2034).</title>
        <authorList>
            <person name="Glavina Del Rio T."/>
            <person name="Abt B."/>
            <person name="Spring S."/>
            <person name="Lapidus A."/>
            <person name="Nolan M."/>
            <person name="Tice H."/>
            <person name="Copeland A."/>
            <person name="Cheng J.F."/>
            <person name="Chen F."/>
            <person name="Bruce D."/>
            <person name="Goodwin L."/>
            <person name="Pitluck S."/>
            <person name="Ivanova N."/>
            <person name="Mavromatis K."/>
            <person name="Mikhailova N."/>
            <person name="Pati A."/>
            <person name="Chen A."/>
            <person name="Palaniappan K."/>
            <person name="Land M."/>
            <person name="Hauser L."/>
            <person name="Chang Y.J."/>
            <person name="Jeffries C.D."/>
            <person name="Chain P."/>
            <person name="Saunders E."/>
            <person name="Detter J.C."/>
            <person name="Brettin T."/>
            <person name="Rohde M."/>
            <person name="Goker M."/>
            <person name="Bristow J."/>
            <person name="Eisen J.A."/>
            <person name="Markowitz V."/>
            <person name="Hugenholtz P."/>
            <person name="Kyrpides N.C."/>
            <person name="Klenk H.P."/>
            <person name="Lucas S."/>
        </authorList>
    </citation>
    <scope>NUCLEOTIDE SEQUENCE [LARGE SCALE GENOMIC DNA]</scope>
    <source>
        <strain evidence="3">ATCC 43595 / DSM 2588 / LMG 13176 / NBRC 15968 / NCIMB 11800 / UQM 2034</strain>
    </source>
</reference>
<reference evidence="3" key="1">
    <citation type="submission" date="2009-08" db="EMBL/GenBank/DDBJ databases">
        <title>The complete genome of Chitinophaga pinensis DSM 2588.</title>
        <authorList>
            <consortium name="US DOE Joint Genome Institute (JGI-PGF)"/>
            <person name="Lucas S."/>
            <person name="Copeland A."/>
            <person name="Lapidus A."/>
            <person name="Glavina del Rio T."/>
            <person name="Dalin E."/>
            <person name="Tice H."/>
            <person name="Bruce D."/>
            <person name="Goodwin L."/>
            <person name="Pitluck S."/>
            <person name="Kyrpides N."/>
            <person name="Mavromatis K."/>
            <person name="Ivanova N."/>
            <person name="Mikhailova N."/>
            <person name="Sims D."/>
            <person name="Meinche L."/>
            <person name="Brettin T."/>
            <person name="Detter J.C."/>
            <person name="Han C."/>
            <person name="Larimer F."/>
            <person name="Land M."/>
            <person name="Hauser L."/>
            <person name="Markowitz V."/>
            <person name="Cheng J.-F."/>
            <person name="Hugenholtz P."/>
            <person name="Woyke T."/>
            <person name="Wu D."/>
            <person name="Spring S."/>
            <person name="Klenk H.-P."/>
            <person name="Eisen J.A."/>
        </authorList>
    </citation>
    <scope>NUCLEOTIDE SEQUENCE [LARGE SCALE GENOMIC DNA]</scope>
    <source>
        <strain evidence="3">ATCC 43595 / DSM 2588 / LMG 13176 / NBRC 15968 / NCIMB 11800 / UQM 2034</strain>
    </source>
</reference>
<dbReference type="Pfam" id="PF08445">
    <property type="entry name" value="FR47"/>
    <property type="match status" value="1"/>
</dbReference>
<dbReference type="GO" id="GO:0016747">
    <property type="term" value="F:acyltransferase activity, transferring groups other than amino-acyl groups"/>
    <property type="evidence" value="ECO:0007669"/>
    <property type="project" value="InterPro"/>
</dbReference>
<name>A0A979G326_CHIPD</name>
<gene>
    <name evidence="2" type="ordered locus">Cpin_2433</name>
</gene>
<dbReference type="InterPro" id="IPR016181">
    <property type="entry name" value="Acyl_CoA_acyltransferase"/>
</dbReference>
<evidence type="ECO:0000259" key="1">
    <source>
        <dbReference type="PROSITE" id="PS51186"/>
    </source>
</evidence>
<dbReference type="Proteomes" id="UP000002215">
    <property type="component" value="Chromosome"/>
</dbReference>
<dbReference type="KEGG" id="cpi:Cpin_2433"/>
<accession>A0A979G326</accession>
<protein>
    <submittedName>
        <fullName evidence="2">GCN5-related N-acetyltransferase</fullName>
    </submittedName>
</protein>
<dbReference type="PROSITE" id="PS51186">
    <property type="entry name" value="GNAT"/>
    <property type="match status" value="1"/>
</dbReference>
<dbReference type="Gene3D" id="3.40.630.30">
    <property type="match status" value="1"/>
</dbReference>
<dbReference type="SUPFAM" id="SSF55729">
    <property type="entry name" value="Acyl-CoA N-acyltransferases (Nat)"/>
    <property type="match status" value="1"/>
</dbReference>
<evidence type="ECO:0000313" key="2">
    <source>
        <dbReference type="EMBL" id="ACU59924.1"/>
    </source>
</evidence>
<proteinExistence type="predicted"/>